<name>A0A1A3MZ72_MYCAS</name>
<dbReference type="EMBL" id="LZLR01000239">
    <property type="protein sequence ID" value="OBK14104.1"/>
    <property type="molecule type" value="Genomic_DNA"/>
</dbReference>
<dbReference type="RefSeq" id="WP_065038409.1">
    <property type="nucleotide sequence ID" value="NZ_LZLR01000239.1"/>
</dbReference>
<evidence type="ECO:0000313" key="1">
    <source>
        <dbReference type="EMBL" id="OBK14104.1"/>
    </source>
</evidence>
<comment type="caution">
    <text evidence="1">The sequence shown here is derived from an EMBL/GenBank/DDBJ whole genome shotgun (WGS) entry which is preliminary data.</text>
</comment>
<dbReference type="Pfam" id="PF24202">
    <property type="entry name" value="DUF7427"/>
    <property type="match status" value="1"/>
</dbReference>
<gene>
    <name evidence="1" type="ORF">A5635_10450</name>
</gene>
<evidence type="ECO:0000313" key="2">
    <source>
        <dbReference type="Proteomes" id="UP000093819"/>
    </source>
</evidence>
<dbReference type="Proteomes" id="UP000093819">
    <property type="component" value="Unassembled WGS sequence"/>
</dbReference>
<protein>
    <submittedName>
        <fullName evidence="1">Uncharacterized protein</fullName>
    </submittedName>
</protein>
<dbReference type="InterPro" id="IPR055850">
    <property type="entry name" value="DUF7427"/>
</dbReference>
<organism evidence="1 2">
    <name type="scientific">Mycobacterium asiaticum</name>
    <dbReference type="NCBI Taxonomy" id="1790"/>
    <lineage>
        <taxon>Bacteria</taxon>
        <taxon>Bacillati</taxon>
        <taxon>Actinomycetota</taxon>
        <taxon>Actinomycetes</taxon>
        <taxon>Mycobacteriales</taxon>
        <taxon>Mycobacteriaceae</taxon>
        <taxon>Mycobacterium</taxon>
    </lineage>
</organism>
<proteinExistence type="predicted"/>
<reference evidence="2" key="1">
    <citation type="submission" date="2016-06" db="EMBL/GenBank/DDBJ databases">
        <authorList>
            <person name="Sutton G."/>
            <person name="Brinkac L."/>
            <person name="Sanka R."/>
            <person name="Adams M."/>
            <person name="Lau E."/>
            <person name="Garcia-Basteiro A."/>
            <person name="Lopez-Varela E."/>
            <person name="Palencia S."/>
        </authorList>
    </citation>
    <scope>NUCLEOTIDE SEQUENCE [LARGE SCALE GENOMIC DNA]</scope>
    <source>
        <strain evidence="2">1245335.1</strain>
    </source>
</reference>
<dbReference type="AlphaFoldDB" id="A0A1A3MZ72"/>
<accession>A0A1A3MZ72</accession>
<sequence>MTRVIVKLQPTDKAWLVLIAYVLAVNITLREQLSSAMDRYLKAHRWTFEAVLLAVYAHLSNKVPDRYDPIHLGFVGLVKLLRRHPAITIIDD</sequence>
<dbReference type="OrthoDB" id="4563321at2"/>